<keyword evidence="3" id="KW-1185">Reference proteome</keyword>
<dbReference type="Proteomes" id="UP000193404">
    <property type="component" value="Chromosome"/>
</dbReference>
<dbReference type="Gene3D" id="1.20.120.330">
    <property type="entry name" value="Nucleotidyltransferases domain 2"/>
    <property type="match status" value="1"/>
</dbReference>
<evidence type="ECO:0000313" key="2">
    <source>
        <dbReference type="EMBL" id="ARM76815.1"/>
    </source>
</evidence>
<dbReference type="AlphaFoldDB" id="A0A1W6K2U6"/>
<dbReference type="EMBL" id="CP020477">
    <property type="protein sequence ID" value="ARM76815.1"/>
    <property type="molecule type" value="Genomic_DNA"/>
</dbReference>
<dbReference type="STRING" id="282676.B6F84_12830"/>
<feature type="domain" description="HEPN" evidence="1">
    <location>
        <begin position="7"/>
        <end position="118"/>
    </location>
</feature>
<evidence type="ECO:0000259" key="1">
    <source>
        <dbReference type="PROSITE" id="PS50910"/>
    </source>
</evidence>
<keyword evidence="2" id="KW-0238">DNA-binding</keyword>
<gene>
    <name evidence="2" type="ORF">B6F84_12830</name>
</gene>
<dbReference type="RefSeq" id="WP_148692612.1">
    <property type="nucleotide sequence ID" value="NZ_CP020477.1"/>
</dbReference>
<dbReference type="SMART" id="SM00748">
    <property type="entry name" value="HEPN"/>
    <property type="match status" value="1"/>
</dbReference>
<dbReference type="OrthoDB" id="359241at2157"/>
<dbReference type="KEGG" id="aman:B6F84_12830"/>
<dbReference type="InterPro" id="IPR007842">
    <property type="entry name" value="HEPN_dom"/>
</dbReference>
<dbReference type="GO" id="GO:0003677">
    <property type="term" value="F:DNA binding"/>
    <property type="evidence" value="ECO:0007669"/>
    <property type="project" value="UniProtKB-KW"/>
</dbReference>
<dbReference type="GeneID" id="41591824"/>
<reference evidence="2 3" key="1">
    <citation type="submission" date="2017-03" db="EMBL/GenBank/DDBJ databases">
        <title>Sulfur activation and transportation mechanism of thermophilic Archaea Acidianus manzaensis YN-25.</title>
        <authorList>
            <person name="Ma Y."/>
            <person name="Yang Y."/>
            <person name="Xia J."/>
        </authorList>
    </citation>
    <scope>NUCLEOTIDE SEQUENCE [LARGE SCALE GENOMIC DNA]</scope>
    <source>
        <strain evidence="2 3">YN-25</strain>
    </source>
</reference>
<dbReference type="PROSITE" id="PS50910">
    <property type="entry name" value="HEPN"/>
    <property type="match status" value="1"/>
</dbReference>
<protein>
    <submittedName>
        <fullName evidence="2">DNA-binding protein</fullName>
    </submittedName>
</protein>
<organism evidence="2 3">
    <name type="scientific">Acidianus manzaensis</name>
    <dbReference type="NCBI Taxonomy" id="282676"/>
    <lineage>
        <taxon>Archaea</taxon>
        <taxon>Thermoproteota</taxon>
        <taxon>Thermoprotei</taxon>
        <taxon>Sulfolobales</taxon>
        <taxon>Sulfolobaceae</taxon>
        <taxon>Acidianus</taxon>
    </lineage>
</organism>
<dbReference type="Pfam" id="PF05168">
    <property type="entry name" value="HEPN"/>
    <property type="match status" value="1"/>
</dbReference>
<sequence>MKYTDWIAQANEDLSASEILLNNGKYFASAYYSQQAVEKILKALLLHLGKDPDMNSLTELVELIENEGVSVPQNIKEDAMILSPHFIISRYPDAANGVPAKQYSKSMATDLLKRAKEVIQWVKEKVQ</sequence>
<dbReference type="SUPFAM" id="SSF81593">
    <property type="entry name" value="Nucleotidyltransferase substrate binding subunit/domain"/>
    <property type="match status" value="1"/>
</dbReference>
<name>A0A1W6K2U6_9CREN</name>
<evidence type="ECO:0000313" key="3">
    <source>
        <dbReference type="Proteomes" id="UP000193404"/>
    </source>
</evidence>
<accession>A0A1W6K2U6</accession>
<proteinExistence type="predicted"/>